<keyword evidence="2" id="KW-0547">Nucleotide-binding</keyword>
<feature type="domain" description="Aminoacyl-tRNA synthetase class II (D/K/N)" evidence="7">
    <location>
        <begin position="203"/>
        <end position="264"/>
    </location>
</feature>
<dbReference type="NCBIfam" id="NF003037">
    <property type="entry name" value="PRK03932.1"/>
    <property type="match status" value="1"/>
</dbReference>
<keyword evidence="4" id="KW-0648">Protein biosynthesis</keyword>
<evidence type="ECO:0000313" key="8">
    <source>
        <dbReference type="Proteomes" id="UP000189703"/>
    </source>
</evidence>
<evidence type="ECO:0000313" key="9">
    <source>
        <dbReference type="RefSeq" id="XP_010241765.1"/>
    </source>
</evidence>
<feature type="coiled-coil region" evidence="6">
    <location>
        <begin position="283"/>
        <end position="330"/>
    </location>
</feature>
<dbReference type="eggNOG" id="KOG0554">
    <property type="taxonomic scope" value="Eukaryota"/>
</dbReference>
<dbReference type="GO" id="GO:0005739">
    <property type="term" value="C:mitochondrion"/>
    <property type="evidence" value="ECO:0000318"/>
    <property type="project" value="GO_Central"/>
</dbReference>
<dbReference type="GO" id="GO:0006421">
    <property type="term" value="P:asparaginyl-tRNA aminoacylation"/>
    <property type="evidence" value="ECO:0000318"/>
    <property type="project" value="GO_Central"/>
</dbReference>
<dbReference type="Proteomes" id="UP000189703">
    <property type="component" value="Unplaced"/>
</dbReference>
<keyword evidence="5" id="KW-0030">Aminoacyl-tRNA synthetase</keyword>
<evidence type="ECO:0000259" key="7">
    <source>
        <dbReference type="Pfam" id="PF00152"/>
    </source>
</evidence>
<dbReference type="FunCoup" id="A0A1U7YP46">
    <property type="interactions" value="381"/>
</dbReference>
<feature type="domain" description="Aminoacyl-tRNA synthetase class II (D/K/N)" evidence="7">
    <location>
        <begin position="345"/>
        <end position="610"/>
    </location>
</feature>
<dbReference type="PRINTS" id="PR01042">
    <property type="entry name" value="TRNASYNTHASP"/>
</dbReference>
<accession>A0A1U7YP46</accession>
<gene>
    <name evidence="9" type="primary">LOC104586288</name>
</gene>
<keyword evidence="3" id="KW-0067">ATP-binding</keyword>
<dbReference type="InParanoid" id="A0A1U7YP46"/>
<keyword evidence="8" id="KW-1185">Reference proteome</keyword>
<dbReference type="STRING" id="4432.A0A1U7YP46"/>
<dbReference type="InterPro" id="IPR002312">
    <property type="entry name" value="Asp/Asn-tRNA-synth_IIb"/>
</dbReference>
<dbReference type="RefSeq" id="XP_010241765.1">
    <property type="nucleotide sequence ID" value="XM_010243463.2"/>
</dbReference>
<dbReference type="Pfam" id="PF00152">
    <property type="entry name" value="tRNA-synt_2"/>
    <property type="match status" value="2"/>
</dbReference>
<dbReference type="KEGG" id="nnu:104586288"/>
<dbReference type="OMA" id="REQYEWY"/>
<evidence type="ECO:0000256" key="6">
    <source>
        <dbReference type="SAM" id="Coils"/>
    </source>
</evidence>
<dbReference type="GeneID" id="104586288"/>
<protein>
    <submittedName>
        <fullName evidence="9">Asparagine--tRNA ligase, cytoplasmic 2</fullName>
    </submittedName>
</protein>
<evidence type="ECO:0000256" key="4">
    <source>
        <dbReference type="ARBA" id="ARBA00022917"/>
    </source>
</evidence>
<keyword evidence="6" id="KW-0175">Coiled coil</keyword>
<dbReference type="GO" id="GO:0005524">
    <property type="term" value="F:ATP binding"/>
    <property type="evidence" value="ECO:0007669"/>
    <property type="project" value="UniProtKB-KW"/>
</dbReference>
<organism evidence="8 9">
    <name type="scientific">Nelumbo nucifera</name>
    <name type="common">Sacred lotus</name>
    <dbReference type="NCBI Taxonomy" id="4432"/>
    <lineage>
        <taxon>Eukaryota</taxon>
        <taxon>Viridiplantae</taxon>
        <taxon>Streptophyta</taxon>
        <taxon>Embryophyta</taxon>
        <taxon>Tracheophyta</taxon>
        <taxon>Spermatophyta</taxon>
        <taxon>Magnoliopsida</taxon>
        <taxon>Proteales</taxon>
        <taxon>Nelumbonaceae</taxon>
        <taxon>Nelumbo</taxon>
    </lineage>
</organism>
<evidence type="ECO:0000256" key="5">
    <source>
        <dbReference type="ARBA" id="ARBA00023146"/>
    </source>
</evidence>
<dbReference type="PANTHER" id="PTHR22594:SF36">
    <property type="entry name" value="ASPARAGINE--TRNA LIGASE, CYTOPLASMIC 2"/>
    <property type="match status" value="1"/>
</dbReference>
<evidence type="ECO:0000256" key="3">
    <source>
        <dbReference type="ARBA" id="ARBA00022840"/>
    </source>
</evidence>
<dbReference type="SUPFAM" id="SSF55681">
    <property type="entry name" value="Class II aaRS and biotin synthetases"/>
    <property type="match status" value="1"/>
</dbReference>
<dbReference type="GO" id="GO:0004816">
    <property type="term" value="F:asparagine-tRNA ligase activity"/>
    <property type="evidence" value="ECO:0000318"/>
    <property type="project" value="GO_Central"/>
</dbReference>
<dbReference type="InterPro" id="IPR045864">
    <property type="entry name" value="aa-tRNA-synth_II/BPL/LPL"/>
</dbReference>
<dbReference type="PANTHER" id="PTHR22594">
    <property type="entry name" value="ASPARTYL/LYSYL-TRNA SYNTHETASE"/>
    <property type="match status" value="1"/>
</dbReference>
<evidence type="ECO:0000256" key="2">
    <source>
        <dbReference type="ARBA" id="ARBA00022741"/>
    </source>
</evidence>
<dbReference type="Gene3D" id="3.30.930.10">
    <property type="entry name" value="Bira Bifunctional Protein, Domain 2"/>
    <property type="match status" value="1"/>
</dbReference>
<proteinExistence type="predicted"/>
<dbReference type="AlphaFoldDB" id="A0A1U7YP46"/>
<reference evidence="9" key="1">
    <citation type="submission" date="2025-08" db="UniProtKB">
        <authorList>
            <consortium name="RefSeq"/>
        </authorList>
    </citation>
    <scope>IDENTIFICATION</scope>
</reference>
<sequence length="616" mass="69739">MASEEGAFVEPRVAPSKYSERVVLKSIVGRSDRGSELIGERVVIGGWVKSSKEQVKDLPQQPDSMAIVPGKQKDVSCVEILQSRIPLFRSIMKILAASHTPIREKLEILAAKPASQPSIVYLQVNDGSCVPNLQVMVESSIASPSHLTPTGTSIVAEGVLEQPSIPCKHVVELKVEKILHIGTVDPARYPLAKPKVPLEVLQGYPHLRPRTITVASITRIRSALTHATHTFFQNHGFLYVHTPVITTTDAEGFSEKFQVTTHCIESDQKLAPKATQDDEAVNLENVKAAIMEKSKKIEELKRSESNREALFAALEDLKKANELASQLEAKDKLNHRNSIESGKREFSKDFFSHKTFLTVSGQLHLESYACSLGSVYTFGPRFRAEKQQNRKHLAEMWEVELEMAFSHLEDVMACAEDYLKFLCQWVLENCSEDMQFVKKRIDRSVTDRLKLVASNSFEKITYTEAVELLMKVTERKFKEKIEWGVSLTEEHESYLTDEIFKRPVIIYNFPKEVKPFYARLNDDGKTVATVDIVLPKVGTLIRGSQKEERIDLLTARIKDLDFPREQYDWYLDLRRHGTVKHSGFSLSFDHMVLFASGLIDIRDVIPFPRSHGNVSY</sequence>
<name>A0A1U7YP46_NELNU</name>
<evidence type="ECO:0000256" key="1">
    <source>
        <dbReference type="ARBA" id="ARBA00022598"/>
    </source>
</evidence>
<dbReference type="InterPro" id="IPR004364">
    <property type="entry name" value="Aa-tRNA-synt_II"/>
</dbReference>
<keyword evidence="1 9" id="KW-0436">Ligase</keyword>
<dbReference type="OrthoDB" id="1931232at2759"/>